<evidence type="ECO:0008006" key="3">
    <source>
        <dbReference type="Google" id="ProtNLM"/>
    </source>
</evidence>
<evidence type="ECO:0000313" key="2">
    <source>
        <dbReference type="Proteomes" id="UP000754495"/>
    </source>
</evidence>
<accession>A0ABX0SMK4</accession>
<proteinExistence type="predicted"/>
<dbReference type="EMBL" id="JAANOU010000001">
    <property type="protein sequence ID" value="NIH78206.1"/>
    <property type="molecule type" value="Genomic_DNA"/>
</dbReference>
<gene>
    <name evidence="1" type="ORF">FHX46_000736</name>
</gene>
<comment type="caution">
    <text evidence="1">The sequence shown here is derived from an EMBL/GenBank/DDBJ whole genome shotgun (WGS) entry which is preliminary data.</text>
</comment>
<evidence type="ECO:0000313" key="1">
    <source>
        <dbReference type="EMBL" id="NIH78206.1"/>
    </source>
</evidence>
<protein>
    <recommendedName>
        <fullName evidence="3">Secreted protein</fullName>
    </recommendedName>
</protein>
<keyword evidence="2" id="KW-1185">Reference proteome</keyword>
<reference evidence="1 2" key="1">
    <citation type="submission" date="2020-03" db="EMBL/GenBank/DDBJ databases">
        <title>Sequencing the genomes of 1000 actinobacteria strains.</title>
        <authorList>
            <person name="Klenk H.-P."/>
        </authorList>
    </citation>
    <scope>NUCLEOTIDE SEQUENCE [LARGE SCALE GENOMIC DNA]</scope>
    <source>
        <strain evidence="1 2">DSM 45668</strain>
    </source>
</reference>
<name>A0ABX0SMK4_9PSEU</name>
<sequence length="227" mass="23426">MEREIGGAGGGSKPGRGKKTGRVVAAAALVGVVGVGGGAVSLGGGAAVEGAVADSGANAVAGRGLNARKADGKRSAERGKPDEAWQRLGLRGVRKAVRQDASCLFQSTGEIREFFLRTPCTALERRLLAVGDGDGNTALISVVWVSFRSRGQARDFDRLEKVHGNGDIVPLGAALIEMADVRFTARHFDSRVRGNTVVIAESECATGRVSGAVLDALAEVAVHLPRS</sequence>
<dbReference type="Proteomes" id="UP000754495">
    <property type="component" value="Unassembled WGS sequence"/>
</dbReference>
<dbReference type="RefSeq" id="WP_243871217.1">
    <property type="nucleotide sequence ID" value="NZ_JAANOU010000001.1"/>
</dbReference>
<organism evidence="1 2">
    <name type="scientific">Amycolatopsis viridis</name>
    <dbReference type="NCBI Taxonomy" id="185678"/>
    <lineage>
        <taxon>Bacteria</taxon>
        <taxon>Bacillati</taxon>
        <taxon>Actinomycetota</taxon>
        <taxon>Actinomycetes</taxon>
        <taxon>Pseudonocardiales</taxon>
        <taxon>Pseudonocardiaceae</taxon>
        <taxon>Amycolatopsis</taxon>
    </lineage>
</organism>